<name>A0AAD6TUR0_9AGAR</name>
<evidence type="ECO:0000313" key="3">
    <source>
        <dbReference type="Proteomes" id="UP001222325"/>
    </source>
</evidence>
<gene>
    <name evidence="2" type="ORF">B0H15DRAFT_805454</name>
</gene>
<evidence type="ECO:0000313" key="2">
    <source>
        <dbReference type="EMBL" id="KAJ7076903.1"/>
    </source>
</evidence>
<comment type="caution">
    <text evidence="2">The sequence shown here is derived from an EMBL/GenBank/DDBJ whole genome shotgun (WGS) entry which is preliminary data.</text>
</comment>
<keyword evidence="3" id="KW-1185">Reference proteome</keyword>
<dbReference type="AlphaFoldDB" id="A0AAD6TUR0"/>
<evidence type="ECO:0000256" key="1">
    <source>
        <dbReference type="SAM" id="MobiDB-lite"/>
    </source>
</evidence>
<sequence>MNEAPTFFDAAEVAPVLLLFGGWGPLIFGDDWDRTLQEQGKLQEQGEGAAVLSNDFFEGARLPSTLMRAQQLSLKPVTQLSWDELAYLETEHGDAVNPLVRYFEPLDLKPQSSCPDITRDASPISSVDMDRSRDDKEVDEVNDEMAVEANDIALSLIKDPKMARLRTYLYRDHEDKSMWTLTRAPFTTKHRDPANKPPDALVLKEEPEKVWCQNTIEYIQWFEKGQSVSPMAFCGHAQLIWSNPKLWFVAPCLWHSDLTPQQQELAFQAKEAYRN</sequence>
<dbReference type="Proteomes" id="UP001222325">
    <property type="component" value="Unassembled WGS sequence"/>
</dbReference>
<dbReference type="EMBL" id="JARJCN010000077">
    <property type="protein sequence ID" value="KAJ7076903.1"/>
    <property type="molecule type" value="Genomic_DNA"/>
</dbReference>
<feature type="region of interest" description="Disordered" evidence="1">
    <location>
        <begin position="113"/>
        <end position="133"/>
    </location>
</feature>
<proteinExistence type="predicted"/>
<accession>A0AAD6TUR0</accession>
<organism evidence="2 3">
    <name type="scientific">Mycena belliarum</name>
    <dbReference type="NCBI Taxonomy" id="1033014"/>
    <lineage>
        <taxon>Eukaryota</taxon>
        <taxon>Fungi</taxon>
        <taxon>Dikarya</taxon>
        <taxon>Basidiomycota</taxon>
        <taxon>Agaricomycotina</taxon>
        <taxon>Agaricomycetes</taxon>
        <taxon>Agaricomycetidae</taxon>
        <taxon>Agaricales</taxon>
        <taxon>Marasmiineae</taxon>
        <taxon>Mycenaceae</taxon>
        <taxon>Mycena</taxon>
    </lineage>
</organism>
<reference evidence="2" key="1">
    <citation type="submission" date="2023-03" db="EMBL/GenBank/DDBJ databases">
        <title>Massive genome expansion in bonnet fungi (Mycena s.s.) driven by repeated elements and novel gene families across ecological guilds.</title>
        <authorList>
            <consortium name="Lawrence Berkeley National Laboratory"/>
            <person name="Harder C.B."/>
            <person name="Miyauchi S."/>
            <person name="Viragh M."/>
            <person name="Kuo A."/>
            <person name="Thoen E."/>
            <person name="Andreopoulos B."/>
            <person name="Lu D."/>
            <person name="Skrede I."/>
            <person name="Drula E."/>
            <person name="Henrissat B."/>
            <person name="Morin E."/>
            <person name="Kohler A."/>
            <person name="Barry K."/>
            <person name="LaButti K."/>
            <person name="Morin E."/>
            <person name="Salamov A."/>
            <person name="Lipzen A."/>
            <person name="Mereny Z."/>
            <person name="Hegedus B."/>
            <person name="Baldrian P."/>
            <person name="Stursova M."/>
            <person name="Weitz H."/>
            <person name="Taylor A."/>
            <person name="Grigoriev I.V."/>
            <person name="Nagy L.G."/>
            <person name="Martin F."/>
            <person name="Kauserud H."/>
        </authorList>
    </citation>
    <scope>NUCLEOTIDE SEQUENCE</scope>
    <source>
        <strain evidence="2">CBHHK173m</strain>
    </source>
</reference>
<protein>
    <submittedName>
        <fullName evidence="2">Uncharacterized protein</fullName>
    </submittedName>
</protein>